<dbReference type="Proteomes" id="UP000030321">
    <property type="component" value="Unassembled WGS sequence"/>
</dbReference>
<dbReference type="AlphaFoldDB" id="A0A0A1VUP6"/>
<sequence length="410" mass="45258">MSQKPLMLFSHSWGGRYDYRNGWRPIFRLLFLILVANVPRVIAEPLDKYCLSPVERKPETRLTLSPNKPARVTIPTRGQSLEVVVSGVDTLLLKRSGAATPLVSVKAPQYDYGQIDALVSTRDGWLWIDGGQIDYMARLDLNANPPTLGTPKALPELYERPCSFWHRFWGNCLLAQGVYSQALDRVFITGHRATFWGRSSLTTFEIIAGEGKEMESIARGASLVYPVYDVPRLRGILLRGIKDELFFYDGITVTTILSGESARSRNGITGWYIDSTHSGRTFVTNAGRFRDPFLKEIKPGPLTIAIAVPKTLAGSWLSLFQKVGGGPLWGITRQSLFVEIQGAFKPVATVREGAFLEGPAGIEQSSDGSITFTVKDKTTGRSTDYRLARSSATGQCGIRLKARGPISLTP</sequence>
<comment type="caution">
    <text evidence="1">The sequence shown here is derived from an EMBL/GenBank/DDBJ whole genome shotgun (WGS) entry which is preliminary data.</text>
</comment>
<reference evidence="2" key="1">
    <citation type="journal article" date="2015" name="Genome">
        <title>Whole Genome Sequence of the Non-Microcystin-Producing Microcystis aeruginosa Strain NIES-44.</title>
        <authorList>
            <person name="Okano K."/>
            <person name="Miyata N."/>
            <person name="Ozaki Y."/>
        </authorList>
    </citation>
    <scope>NUCLEOTIDE SEQUENCE [LARGE SCALE GENOMIC DNA]</scope>
    <source>
        <strain evidence="2">NIES-44</strain>
    </source>
</reference>
<evidence type="ECO:0000313" key="1">
    <source>
        <dbReference type="EMBL" id="GAL93552.1"/>
    </source>
</evidence>
<proteinExistence type="predicted"/>
<dbReference type="EMBL" id="BBPA01000039">
    <property type="protein sequence ID" value="GAL93552.1"/>
    <property type="molecule type" value="Genomic_DNA"/>
</dbReference>
<name>A0A0A1VUP6_MICAE</name>
<protein>
    <submittedName>
        <fullName evidence="1">Uncharacterized protein</fullName>
    </submittedName>
</protein>
<accession>A0A0A1VUP6</accession>
<organism evidence="1 2">
    <name type="scientific">Microcystis aeruginosa NIES-44</name>
    <dbReference type="NCBI Taxonomy" id="449439"/>
    <lineage>
        <taxon>Bacteria</taxon>
        <taxon>Bacillati</taxon>
        <taxon>Cyanobacteriota</taxon>
        <taxon>Cyanophyceae</taxon>
        <taxon>Oscillatoriophycideae</taxon>
        <taxon>Chroococcales</taxon>
        <taxon>Microcystaceae</taxon>
        <taxon>Microcystis</taxon>
    </lineage>
</organism>
<evidence type="ECO:0000313" key="2">
    <source>
        <dbReference type="Proteomes" id="UP000030321"/>
    </source>
</evidence>
<gene>
    <name evidence="1" type="ORF">N44_02239</name>
</gene>